<sequence>MQLMIDNFDMLGTVDYTQYLDAEMLPTVARRLNKASAMKARLVMAEGIAPRQGSRVWLKKSDGTTLFAGYVAQHPQYEYLGRMTGAAVARYTLLCASDEWLLDKKVLPQRMPYVARKAGAIVRQMTEDVAAAKFDTSGVADCDVVPAYTAEVQRAWSEQVSELARRSRAVYCAEDGAISFAPVGERTVTIDEAQKNCNRAGLAVAAQPCSLNDVTLVGGFEPRTYVKEYFEGDGLTLSFPLAASPMGTIDHTVFEDEFPGDGLNPVLWANGAGSTASVGDGMLTANGAASVQLVEMVEIAGGIVIQHGSFEFSGASGGMLGGLFDGAKCVAGFNVAKSGAQSVLQGVVNGAATGPTITTTAGHQYQLTTRVFAEQARRMGQVFHSSAHAAGAGVGGASVASDARVVLEVHDVDPTSPATMAAASTVLYDDVLKNVAGFCNYALMNGSDLHCNVAYTRMRRNGGTVVRSEFPGDGFVTRLQGALADGGECRVTTTDLYFMAAQVPAPTEQIVVTYRTGAASKAEQRDEASVAAMANGSDDGVRSCVRGLLVPEAHTAGDCANGARALLEDATQTAWSGTYAVWGDFLGATDVRPGDAVQVNAPSQEASFTAIVREVDVAVRELREDRCEYRLRFANDAAESLSLSFDTAKLKLPVVGAVSPGNWTLAPVKDAEITQVLASQVTIATHLAPPSGGGFEVRGADQGWGPDNDRNLWGRFTAQSFSVPRLSRSASFYVRQFDGATPRNYSRDAMLLRVDWPL</sequence>
<dbReference type="EMBL" id="CP000360">
    <property type="protein sequence ID" value="ABF43354.1"/>
    <property type="molecule type" value="Genomic_DNA"/>
</dbReference>
<keyword evidence="2" id="KW-1185">Reference proteome</keyword>
<dbReference type="KEGG" id="aba:Acid345_4354"/>
<proteinExistence type="predicted"/>
<dbReference type="AlphaFoldDB" id="Q1IIE6"/>
<dbReference type="OrthoDB" id="103772at2"/>
<protein>
    <submittedName>
        <fullName evidence="1">Uncharacterized protein</fullName>
    </submittedName>
</protein>
<dbReference type="eggNOG" id="ENOG502ZAN2">
    <property type="taxonomic scope" value="Bacteria"/>
</dbReference>
<dbReference type="STRING" id="204669.Acid345_4354"/>
<accession>Q1IIE6</accession>
<reference evidence="1 2" key="1">
    <citation type="journal article" date="2009" name="Appl. Environ. Microbiol.">
        <title>Three genomes from the phylum Acidobacteria provide insight into the lifestyles of these microorganisms in soils.</title>
        <authorList>
            <person name="Ward N.L."/>
            <person name="Challacombe J.F."/>
            <person name="Janssen P.H."/>
            <person name="Henrissat B."/>
            <person name="Coutinho P.M."/>
            <person name="Wu M."/>
            <person name="Xie G."/>
            <person name="Haft D.H."/>
            <person name="Sait M."/>
            <person name="Badger J."/>
            <person name="Barabote R.D."/>
            <person name="Bradley B."/>
            <person name="Brettin T.S."/>
            <person name="Brinkac L.M."/>
            <person name="Bruce D."/>
            <person name="Creasy T."/>
            <person name="Daugherty S.C."/>
            <person name="Davidsen T.M."/>
            <person name="DeBoy R.T."/>
            <person name="Detter J.C."/>
            <person name="Dodson R.J."/>
            <person name="Durkin A.S."/>
            <person name="Ganapathy A."/>
            <person name="Gwinn-Giglio M."/>
            <person name="Han C.S."/>
            <person name="Khouri H."/>
            <person name="Kiss H."/>
            <person name="Kothari S.P."/>
            <person name="Madupu R."/>
            <person name="Nelson K.E."/>
            <person name="Nelson W.C."/>
            <person name="Paulsen I."/>
            <person name="Penn K."/>
            <person name="Ren Q."/>
            <person name="Rosovitz M.J."/>
            <person name="Selengut J.D."/>
            <person name="Shrivastava S."/>
            <person name="Sullivan S.A."/>
            <person name="Tapia R."/>
            <person name="Thompson L.S."/>
            <person name="Watkins K.L."/>
            <person name="Yang Q."/>
            <person name="Yu C."/>
            <person name="Zafar N."/>
            <person name="Zhou L."/>
            <person name="Kuske C.R."/>
        </authorList>
    </citation>
    <scope>NUCLEOTIDE SEQUENCE [LARGE SCALE GENOMIC DNA]</scope>
    <source>
        <strain evidence="1 2">Ellin345</strain>
    </source>
</reference>
<evidence type="ECO:0000313" key="1">
    <source>
        <dbReference type="EMBL" id="ABF43354.1"/>
    </source>
</evidence>
<dbReference type="Proteomes" id="UP000002432">
    <property type="component" value="Chromosome"/>
</dbReference>
<name>Q1IIE6_KORVE</name>
<gene>
    <name evidence="1" type="ordered locus">Acid345_4354</name>
</gene>
<dbReference type="HOGENOM" id="CLU_393249_0_0_0"/>
<organism evidence="1 2">
    <name type="scientific">Koribacter versatilis (strain Ellin345)</name>
    <dbReference type="NCBI Taxonomy" id="204669"/>
    <lineage>
        <taxon>Bacteria</taxon>
        <taxon>Pseudomonadati</taxon>
        <taxon>Acidobacteriota</taxon>
        <taxon>Terriglobia</taxon>
        <taxon>Terriglobales</taxon>
        <taxon>Candidatus Korobacteraceae</taxon>
        <taxon>Candidatus Korobacter</taxon>
    </lineage>
</organism>
<dbReference type="RefSeq" id="WP_011525151.1">
    <property type="nucleotide sequence ID" value="NC_008009.1"/>
</dbReference>
<dbReference type="EnsemblBacteria" id="ABF43354">
    <property type="protein sequence ID" value="ABF43354"/>
    <property type="gene ID" value="Acid345_4354"/>
</dbReference>
<evidence type="ECO:0000313" key="2">
    <source>
        <dbReference type="Proteomes" id="UP000002432"/>
    </source>
</evidence>